<dbReference type="PANTHER" id="PTHR47706">
    <property type="entry name" value="NMRA-LIKE FAMILY PROTEIN"/>
    <property type="match status" value="1"/>
</dbReference>
<dbReference type="OrthoDB" id="10000533at2759"/>
<comment type="caution">
    <text evidence="5">The sequence shown here is derived from an EMBL/GenBank/DDBJ whole genome shotgun (WGS) entry which is preliminary data.</text>
</comment>
<evidence type="ECO:0000313" key="6">
    <source>
        <dbReference type="Proteomes" id="UP000770015"/>
    </source>
</evidence>
<evidence type="ECO:0000259" key="4">
    <source>
        <dbReference type="Pfam" id="PF13460"/>
    </source>
</evidence>
<dbReference type="InterPro" id="IPR051609">
    <property type="entry name" value="NmrA/Isoflavone_reductase-like"/>
</dbReference>
<protein>
    <recommendedName>
        <fullName evidence="4">NAD(P)-binding domain-containing protein</fullName>
    </recommendedName>
</protein>
<dbReference type="Pfam" id="PF13460">
    <property type="entry name" value="NAD_binding_10"/>
    <property type="match status" value="1"/>
</dbReference>
<dbReference type="InterPro" id="IPR036291">
    <property type="entry name" value="NAD(P)-bd_dom_sf"/>
</dbReference>
<dbReference type="Gene3D" id="3.90.25.10">
    <property type="entry name" value="UDP-galactose 4-epimerase, domain 1"/>
    <property type="match status" value="1"/>
</dbReference>
<feature type="domain" description="NAD(P)-binding" evidence="4">
    <location>
        <begin position="8"/>
        <end position="147"/>
    </location>
</feature>
<evidence type="ECO:0000256" key="2">
    <source>
        <dbReference type="ARBA" id="ARBA00022857"/>
    </source>
</evidence>
<comment type="similarity">
    <text evidence="1">Belongs to the NmrA-type oxidoreductase family. Isoflavone reductase subfamily.</text>
</comment>
<keyword evidence="2" id="KW-0521">NADP</keyword>
<dbReference type="Proteomes" id="UP000770015">
    <property type="component" value="Unassembled WGS sequence"/>
</dbReference>
<organism evidence="5 6">
    <name type="scientific">Plectosphaerella plurivora</name>
    <dbReference type="NCBI Taxonomy" id="936078"/>
    <lineage>
        <taxon>Eukaryota</taxon>
        <taxon>Fungi</taxon>
        <taxon>Dikarya</taxon>
        <taxon>Ascomycota</taxon>
        <taxon>Pezizomycotina</taxon>
        <taxon>Sordariomycetes</taxon>
        <taxon>Hypocreomycetidae</taxon>
        <taxon>Glomerellales</taxon>
        <taxon>Plectosphaerellaceae</taxon>
        <taxon>Plectosphaerella</taxon>
    </lineage>
</organism>
<dbReference type="Gene3D" id="3.40.50.720">
    <property type="entry name" value="NAD(P)-binding Rossmann-like Domain"/>
    <property type="match status" value="1"/>
</dbReference>
<evidence type="ECO:0000256" key="1">
    <source>
        <dbReference type="ARBA" id="ARBA00005725"/>
    </source>
</evidence>
<dbReference type="SUPFAM" id="SSF51735">
    <property type="entry name" value="NAD(P)-binding Rossmann-fold domains"/>
    <property type="match status" value="1"/>
</dbReference>
<reference evidence="5" key="1">
    <citation type="journal article" date="2021" name="Nat. Commun.">
        <title>Genetic determinants of endophytism in the Arabidopsis root mycobiome.</title>
        <authorList>
            <person name="Mesny F."/>
            <person name="Miyauchi S."/>
            <person name="Thiergart T."/>
            <person name="Pickel B."/>
            <person name="Atanasova L."/>
            <person name="Karlsson M."/>
            <person name="Huettel B."/>
            <person name="Barry K.W."/>
            <person name="Haridas S."/>
            <person name="Chen C."/>
            <person name="Bauer D."/>
            <person name="Andreopoulos W."/>
            <person name="Pangilinan J."/>
            <person name="LaButti K."/>
            <person name="Riley R."/>
            <person name="Lipzen A."/>
            <person name="Clum A."/>
            <person name="Drula E."/>
            <person name="Henrissat B."/>
            <person name="Kohler A."/>
            <person name="Grigoriev I.V."/>
            <person name="Martin F.M."/>
            <person name="Hacquard S."/>
        </authorList>
    </citation>
    <scope>NUCLEOTIDE SEQUENCE</scope>
    <source>
        <strain evidence="5">MPI-SDFR-AT-0117</strain>
    </source>
</reference>
<keyword evidence="6" id="KW-1185">Reference proteome</keyword>
<dbReference type="EMBL" id="JAGSXJ010000001">
    <property type="protein sequence ID" value="KAH6697556.1"/>
    <property type="molecule type" value="Genomic_DNA"/>
</dbReference>
<proteinExistence type="inferred from homology"/>
<name>A0A9P8VMF0_9PEZI</name>
<dbReference type="GO" id="GO:0016491">
    <property type="term" value="F:oxidoreductase activity"/>
    <property type="evidence" value="ECO:0007669"/>
    <property type="project" value="UniProtKB-KW"/>
</dbReference>
<accession>A0A9P8VMF0</accession>
<dbReference type="InterPro" id="IPR016040">
    <property type="entry name" value="NAD(P)-bd_dom"/>
</dbReference>
<evidence type="ECO:0000256" key="3">
    <source>
        <dbReference type="ARBA" id="ARBA00023002"/>
    </source>
</evidence>
<sequence length="313" mass="35066">MVRVAVLGGSGHVGKTLVEVISQDSRHSVIVLGRSAPRHPLPQATYVAVDYSEPASITSILEQHEIHTVISCLMTTDQRIADAQLAVITAADKSSCTRRFIASNWGPPTLEDYRDRSPWYPFQLDAHAQLRKTSLEWTEIATGYFLDYWGMPHIKTNMSSDMPALDIVHGVAGIPGTGNEPIAFAYTYDVARVVAEVLLSTTWEEKTYIVADKLTWNDFLALGEEARGFKFDVSYDTIESLGRGEITELPNHRESYPEFPRDELVPMYAGIGLSMTKGTFDLDVSKSVHHKLGMKMMTVKEMFHDVWEPRQKS</sequence>
<gene>
    <name evidence="5" type="ORF">F5X68DRAFT_5509</name>
</gene>
<dbReference type="PANTHER" id="PTHR47706:SF4">
    <property type="entry name" value="NMRA-LIKE DOMAIN-CONTAINING PROTEIN"/>
    <property type="match status" value="1"/>
</dbReference>
<evidence type="ECO:0000313" key="5">
    <source>
        <dbReference type="EMBL" id="KAH6697556.1"/>
    </source>
</evidence>
<keyword evidence="3" id="KW-0560">Oxidoreductase</keyword>
<dbReference type="AlphaFoldDB" id="A0A9P8VMF0"/>